<dbReference type="EMBL" id="BAABHJ010000002">
    <property type="protein sequence ID" value="GAA4603234.1"/>
    <property type="molecule type" value="Genomic_DNA"/>
</dbReference>
<dbReference type="Pfam" id="PF07332">
    <property type="entry name" value="Phage_holin_3_6"/>
    <property type="match status" value="1"/>
</dbReference>
<proteinExistence type="predicted"/>
<evidence type="ECO:0000256" key="1">
    <source>
        <dbReference type="SAM" id="Phobius"/>
    </source>
</evidence>
<dbReference type="Proteomes" id="UP001500212">
    <property type="component" value="Unassembled WGS sequence"/>
</dbReference>
<name>A0ABP8TD58_9ACTN</name>
<protein>
    <submittedName>
        <fullName evidence="2">Phage holin family protein</fullName>
    </submittedName>
</protein>
<comment type="caution">
    <text evidence="2">The sequence shown here is derived from an EMBL/GenBank/DDBJ whole genome shotgun (WGS) entry which is preliminary data.</text>
</comment>
<keyword evidence="3" id="KW-1185">Reference proteome</keyword>
<evidence type="ECO:0000313" key="2">
    <source>
        <dbReference type="EMBL" id="GAA4603234.1"/>
    </source>
</evidence>
<dbReference type="RefSeq" id="WP_345349076.1">
    <property type="nucleotide sequence ID" value="NZ_BAABHJ010000002.1"/>
</dbReference>
<dbReference type="InterPro" id="IPR009937">
    <property type="entry name" value="Phage_holin_3_6"/>
</dbReference>
<gene>
    <name evidence="2" type="ORF">GCM10023195_10520</name>
</gene>
<keyword evidence="1" id="KW-0472">Membrane</keyword>
<feature type="transmembrane region" description="Helical" evidence="1">
    <location>
        <begin position="45"/>
        <end position="69"/>
    </location>
</feature>
<reference evidence="3" key="1">
    <citation type="journal article" date="2019" name="Int. J. Syst. Evol. Microbiol.">
        <title>The Global Catalogue of Microorganisms (GCM) 10K type strain sequencing project: providing services to taxonomists for standard genome sequencing and annotation.</title>
        <authorList>
            <consortium name="The Broad Institute Genomics Platform"/>
            <consortium name="The Broad Institute Genome Sequencing Center for Infectious Disease"/>
            <person name="Wu L."/>
            <person name="Ma J."/>
        </authorList>
    </citation>
    <scope>NUCLEOTIDE SEQUENCE [LARGE SCALE GENOMIC DNA]</scope>
    <source>
        <strain evidence="3">JCM 17938</strain>
    </source>
</reference>
<organism evidence="2 3">
    <name type="scientific">Actinoallomurus liliacearum</name>
    <dbReference type="NCBI Taxonomy" id="1080073"/>
    <lineage>
        <taxon>Bacteria</taxon>
        <taxon>Bacillati</taxon>
        <taxon>Actinomycetota</taxon>
        <taxon>Actinomycetes</taxon>
        <taxon>Streptosporangiales</taxon>
        <taxon>Thermomonosporaceae</taxon>
        <taxon>Actinoallomurus</taxon>
    </lineage>
</organism>
<accession>A0ABP8TD58</accession>
<feature type="transmembrane region" description="Helical" evidence="1">
    <location>
        <begin position="75"/>
        <end position="96"/>
    </location>
</feature>
<keyword evidence="1" id="KW-0812">Transmembrane</keyword>
<evidence type="ECO:0000313" key="3">
    <source>
        <dbReference type="Proteomes" id="UP001500212"/>
    </source>
</evidence>
<keyword evidence="1" id="KW-1133">Transmembrane helix</keyword>
<sequence>MAEDESVSELLEDVTAQTVRLVRDEMAVVRQEMVENAARARSGMVLLGGAGALMAYGTGAVVAGTVAGLSRRLPTWAAALTVGGGLISAGGALAAVGRRELRQALPLVSKESTTRIKEDALDIVDRALP</sequence>